<evidence type="ECO:0000313" key="3">
    <source>
        <dbReference type="EMBL" id="SKA12648.1"/>
    </source>
</evidence>
<dbReference type="InterPro" id="IPR016117">
    <property type="entry name" value="ArgJ-like_dom_sf"/>
</dbReference>
<keyword evidence="4" id="KW-1185">Reference proteome</keyword>
<dbReference type="InterPro" id="IPR005321">
    <property type="entry name" value="Peptidase_S58_DmpA"/>
</dbReference>
<reference evidence="3 4" key="1">
    <citation type="submission" date="2017-02" db="EMBL/GenBank/DDBJ databases">
        <authorList>
            <person name="Peterson S.W."/>
        </authorList>
    </citation>
    <scope>NUCLEOTIDE SEQUENCE [LARGE SCALE GENOMIC DNA]</scope>
    <source>
        <strain evidence="3 4">DSM 21749</strain>
    </source>
</reference>
<dbReference type="Gene3D" id="3.60.70.12">
    <property type="entry name" value="L-amino peptidase D-ALA esterase/amidase"/>
    <property type="match status" value="1"/>
</dbReference>
<keyword evidence="2" id="KW-0732">Signal</keyword>
<dbReference type="PANTHER" id="PTHR36512">
    <property type="entry name" value="D-AMINOPEPTIDASE"/>
    <property type="match status" value="1"/>
</dbReference>
<keyword evidence="3" id="KW-0645">Protease</keyword>
<evidence type="ECO:0000256" key="1">
    <source>
        <dbReference type="ARBA" id="ARBA00007068"/>
    </source>
</evidence>
<keyword evidence="3" id="KW-0031">Aminopeptidase</keyword>
<dbReference type="PANTHER" id="PTHR36512:SF3">
    <property type="entry name" value="BLR5678 PROTEIN"/>
    <property type="match status" value="1"/>
</dbReference>
<accession>A0A1T4RAC7</accession>
<dbReference type="OrthoDB" id="9770388at2"/>
<dbReference type="CDD" id="cd02253">
    <property type="entry name" value="DmpA"/>
    <property type="match status" value="1"/>
</dbReference>
<dbReference type="Proteomes" id="UP000190061">
    <property type="component" value="Unassembled WGS sequence"/>
</dbReference>
<dbReference type="AlphaFoldDB" id="A0A1T4RAC7"/>
<comment type="similarity">
    <text evidence="1">Belongs to the peptidase S58 family.</text>
</comment>
<dbReference type="Pfam" id="PF03576">
    <property type="entry name" value="Peptidase_S58"/>
    <property type="match status" value="1"/>
</dbReference>
<dbReference type="STRING" id="1122188.SAMN02745674_02063"/>
<dbReference type="PROSITE" id="PS51257">
    <property type="entry name" value="PROKAR_LIPOPROTEIN"/>
    <property type="match status" value="1"/>
</dbReference>
<gene>
    <name evidence="3" type="ORF">SAMN02745674_02063</name>
</gene>
<dbReference type="EMBL" id="FUXP01000007">
    <property type="protein sequence ID" value="SKA12648.1"/>
    <property type="molecule type" value="Genomic_DNA"/>
</dbReference>
<sequence>MPLRLAAFAMLLTACMCAHAQQGSLRDHGINIGVLPPGRLNAITDVPGVAVGHRTLINGDDVRTGVTAILPHGGNTFRDKVPAAIHVGNGFGKLMGSTQVRELGTLETPIILTNTLSVPVAADALIDHAFSYAGNDDVRSVNPVVGETNDGYLNDIRGRHVTRGHVLEAIAAATSGPIEQGNVGAGTGTVAFGFKGGIGTSSRRLPGSLGGYTVGVLVQTNFGGVLTVDGVAIGEALGKYYLSDALNDSPDGSCMIIVATDAPLDARNLERLAERAMLGLGRTGGIASNGSGDYVIAFSTNESVRVPHESGSRLQEATVLRNDAMSPLFMAAIEATEEAIINSLFHAASMQGRDGHQVEALPVESVLRMMEQHGRAEPR</sequence>
<dbReference type="SUPFAM" id="SSF56266">
    <property type="entry name" value="DmpA/ArgJ-like"/>
    <property type="match status" value="1"/>
</dbReference>
<protein>
    <submittedName>
        <fullName evidence="3">D-aminopeptidase</fullName>
    </submittedName>
</protein>
<name>A0A1T4RAC7_9GAMM</name>
<evidence type="ECO:0000313" key="4">
    <source>
        <dbReference type="Proteomes" id="UP000190061"/>
    </source>
</evidence>
<proteinExistence type="inferred from homology"/>
<feature type="chain" id="PRO_5012752551" evidence="2">
    <location>
        <begin position="21"/>
        <end position="379"/>
    </location>
</feature>
<feature type="signal peptide" evidence="2">
    <location>
        <begin position="1"/>
        <end position="20"/>
    </location>
</feature>
<dbReference type="GO" id="GO:0004177">
    <property type="term" value="F:aminopeptidase activity"/>
    <property type="evidence" value="ECO:0007669"/>
    <property type="project" value="UniProtKB-KW"/>
</dbReference>
<organism evidence="3 4">
    <name type="scientific">Lysobacter spongiicola DSM 21749</name>
    <dbReference type="NCBI Taxonomy" id="1122188"/>
    <lineage>
        <taxon>Bacteria</taxon>
        <taxon>Pseudomonadati</taxon>
        <taxon>Pseudomonadota</taxon>
        <taxon>Gammaproteobacteria</taxon>
        <taxon>Lysobacterales</taxon>
        <taxon>Lysobacteraceae</taxon>
        <taxon>Novilysobacter</taxon>
    </lineage>
</organism>
<keyword evidence="3" id="KW-0378">Hydrolase</keyword>
<dbReference type="RefSeq" id="WP_078758629.1">
    <property type="nucleotide sequence ID" value="NZ_FUXP01000007.1"/>
</dbReference>
<evidence type="ECO:0000256" key="2">
    <source>
        <dbReference type="SAM" id="SignalP"/>
    </source>
</evidence>